<feature type="compositionally biased region" description="Basic and acidic residues" evidence="1">
    <location>
        <begin position="623"/>
        <end position="640"/>
    </location>
</feature>
<accession>A0A0L0FH47</accession>
<evidence type="ECO:0000313" key="2">
    <source>
        <dbReference type="EMBL" id="KNC75383.1"/>
    </source>
</evidence>
<dbReference type="GO" id="GO:0005777">
    <property type="term" value="C:peroxisome"/>
    <property type="evidence" value="ECO:0007669"/>
    <property type="project" value="InterPro"/>
</dbReference>
<sequence length="674" mass="75060">MSLRFKPRSLKSTPISILGLFLIHRRWVWMMPPESERSSLIPLSSTLVQESILKERLKEGFQVLMSDNGVHLLALEVTMVQAAHENGIDADTLSNVPGMPGEEAHVHTNARGEGSCADGKRTTCVLQFMVFPQPKHNKVVTELWLDPQAGTIVGCHGNLAYLNGASYQDAHPLMHAKDQCLVSSLLMFDYIYSQISRGLPLVTERHRARTQSSSAANVAHEAAEQNVPFTFDVDKLLLSGMRCLLTLPVLEEDSHQHTHQHAHTYTLMPTRTHNGHSHEYGYSHTHNLGRVGSPSAGLPSGDSDGTSGNRVSHVARYIRDGYQTVVEETGQFIRHPPTGHRLSPILLQEGESETLTHTHTFPSMYTHTRKQSHPHTAHVHTDLHAHAPMYTPPIDEMREALGGAASAEMPQMDSREQSKNRTNTCALPMLSDTNAALQESLSQAVAHMCETEIELSDAETTRLFEFFYRYKRHLNELEHQRGEHDHFRNTPTPAHAPMYTHTHTHTYTHTHTHQATYMNAQTGAHTNTHTPTAATDESLHPSTYTTEHVQARTPTVKASEEATSETASTHASHQHHTHPHVSKDIHSNTQQRASMDGSTSVSDDEGLQFVSKDGEMDTASMTERGDESKDRDAGTDRYTHTPEYLEEEALRGNSPDAQDDIDCGACLVVLPYDF</sequence>
<organism evidence="2 3">
    <name type="scientific">Sphaeroforma arctica JP610</name>
    <dbReference type="NCBI Taxonomy" id="667725"/>
    <lineage>
        <taxon>Eukaryota</taxon>
        <taxon>Ichthyosporea</taxon>
        <taxon>Ichthyophonida</taxon>
        <taxon>Sphaeroforma</taxon>
    </lineage>
</organism>
<name>A0A0L0FH47_9EUKA</name>
<feature type="compositionally biased region" description="Polar residues" evidence="1">
    <location>
        <begin position="587"/>
        <end position="601"/>
    </location>
</feature>
<protein>
    <submittedName>
        <fullName evidence="2">Uncharacterized protein</fullName>
    </submittedName>
</protein>
<reference evidence="2 3" key="1">
    <citation type="submission" date="2011-02" db="EMBL/GenBank/DDBJ databases">
        <title>The Genome Sequence of Sphaeroforma arctica JP610.</title>
        <authorList>
            <consortium name="The Broad Institute Genome Sequencing Platform"/>
            <person name="Russ C."/>
            <person name="Cuomo C."/>
            <person name="Young S.K."/>
            <person name="Zeng Q."/>
            <person name="Gargeya S."/>
            <person name="Alvarado L."/>
            <person name="Berlin A."/>
            <person name="Chapman S.B."/>
            <person name="Chen Z."/>
            <person name="Freedman E."/>
            <person name="Gellesch M."/>
            <person name="Goldberg J."/>
            <person name="Griggs A."/>
            <person name="Gujja S."/>
            <person name="Heilman E."/>
            <person name="Heiman D."/>
            <person name="Howarth C."/>
            <person name="Mehta T."/>
            <person name="Neiman D."/>
            <person name="Pearson M."/>
            <person name="Roberts A."/>
            <person name="Saif S."/>
            <person name="Shea T."/>
            <person name="Shenoy N."/>
            <person name="Sisk P."/>
            <person name="Stolte C."/>
            <person name="Sykes S."/>
            <person name="White J."/>
            <person name="Yandava C."/>
            <person name="Burger G."/>
            <person name="Gray M.W."/>
            <person name="Holland P.W.H."/>
            <person name="King N."/>
            <person name="Lang F.B.F."/>
            <person name="Roger A.J."/>
            <person name="Ruiz-Trillo I."/>
            <person name="Haas B."/>
            <person name="Nusbaum C."/>
            <person name="Birren B."/>
        </authorList>
    </citation>
    <scope>NUCLEOTIDE SEQUENCE [LARGE SCALE GENOMIC DNA]</scope>
    <source>
        <strain evidence="2 3">JP610</strain>
    </source>
</reference>
<evidence type="ECO:0000313" key="3">
    <source>
        <dbReference type="Proteomes" id="UP000054560"/>
    </source>
</evidence>
<proteinExistence type="predicted"/>
<feature type="compositionally biased region" description="Low complexity" evidence="1">
    <location>
        <begin position="490"/>
        <end position="499"/>
    </location>
</feature>
<feature type="region of interest" description="Disordered" evidence="1">
    <location>
        <begin position="545"/>
        <end position="660"/>
    </location>
</feature>
<dbReference type="OrthoDB" id="43547at2759"/>
<dbReference type="Proteomes" id="UP000054560">
    <property type="component" value="Unassembled WGS sequence"/>
</dbReference>
<gene>
    <name evidence="2" type="ORF">SARC_12090</name>
</gene>
<dbReference type="InterPro" id="IPR033228">
    <property type="entry name" value="SZT2"/>
</dbReference>
<dbReference type="GeneID" id="25912594"/>
<dbReference type="STRING" id="667725.A0A0L0FH47"/>
<dbReference type="PANTHER" id="PTHR14918:SF3">
    <property type="entry name" value="KICSTOR COMPLEX PROTEIN SZT2"/>
    <property type="match status" value="1"/>
</dbReference>
<keyword evidence="3" id="KW-1185">Reference proteome</keyword>
<dbReference type="PANTHER" id="PTHR14918">
    <property type="entry name" value="KICSTOR COMPLEX PROTEIN SZT2"/>
    <property type="match status" value="1"/>
</dbReference>
<feature type="non-terminal residue" evidence="2">
    <location>
        <position position="674"/>
    </location>
</feature>
<dbReference type="EMBL" id="KQ243659">
    <property type="protein sequence ID" value="KNC75383.1"/>
    <property type="molecule type" value="Genomic_DNA"/>
</dbReference>
<feature type="region of interest" description="Disordered" evidence="1">
    <location>
        <begin position="480"/>
        <end position="499"/>
    </location>
</feature>
<feature type="region of interest" description="Disordered" evidence="1">
    <location>
        <begin position="290"/>
        <end position="309"/>
    </location>
</feature>
<dbReference type="AlphaFoldDB" id="A0A0L0FH47"/>
<dbReference type="RefSeq" id="XP_014149285.1">
    <property type="nucleotide sequence ID" value="XM_014293810.1"/>
</dbReference>
<evidence type="ECO:0000256" key="1">
    <source>
        <dbReference type="SAM" id="MobiDB-lite"/>
    </source>
</evidence>